<reference evidence="2" key="3">
    <citation type="submission" date="2024-03" db="EMBL/GenBank/DDBJ databases">
        <title>The Genome Sequence of Enterococcus sp. DIV0238c.</title>
        <authorList>
            <consortium name="The Broad Institute Genomics Platform"/>
            <consortium name="The Broad Institute Microbial Omics Core"/>
            <consortium name="The Broad Institute Genomic Center for Infectious Diseases"/>
            <person name="Earl A."/>
            <person name="Manson A."/>
            <person name="Gilmore M."/>
            <person name="Schwartman J."/>
            <person name="Shea T."/>
            <person name="Abouelleil A."/>
            <person name="Cao P."/>
            <person name="Chapman S."/>
            <person name="Cusick C."/>
            <person name="Young S."/>
            <person name="Neafsey D."/>
            <person name="Nusbaum C."/>
            <person name="Birren B."/>
        </authorList>
    </citation>
    <scope>NUCLEOTIDE SEQUENCE</scope>
    <source>
        <strain evidence="2">9D6_DIV0238</strain>
    </source>
</reference>
<dbReference type="AlphaFoldDB" id="A0A200J0Y6"/>
<dbReference type="EMBL" id="CP147246">
    <property type="protein sequence ID" value="WYJ94305.1"/>
    <property type="molecule type" value="Genomic_DNA"/>
</dbReference>
<evidence type="ECO:0000313" key="1">
    <source>
        <dbReference type="EMBL" id="OUZ30215.1"/>
    </source>
</evidence>
<protein>
    <recommendedName>
        <fullName evidence="4">WXG100 family type VII secretion target</fullName>
    </recommendedName>
</protein>
<dbReference type="EMBL" id="NIBQ01000003">
    <property type="protein sequence ID" value="OUZ30215.1"/>
    <property type="molecule type" value="Genomic_DNA"/>
</dbReference>
<sequence length="101" mass="10886">MGLSKLDITESEVNTAISSATTLTRLLGDSNAKAKSLLSKVQGSNWDGEAKDSFVAYLSIVQKYHSDMHKASKKQTEALKKIPTGISGYESHAEVSKVKSL</sequence>
<reference evidence="2" key="2">
    <citation type="submission" date="2017-05" db="EMBL/GenBank/DDBJ databases">
        <authorList>
            <consortium name="The Broad Institute Genomics Platform"/>
            <consortium name="The Broad Institute Genomic Center for Infectious Diseases"/>
            <person name="Earl A."/>
            <person name="Manson A."/>
            <person name="Schwartman J."/>
            <person name="Gilmore M."/>
            <person name="Abouelleil A."/>
            <person name="Cao P."/>
            <person name="Chapman S."/>
            <person name="Cusick C."/>
            <person name="Shea T."/>
            <person name="Young S."/>
            <person name="Neafsey D."/>
            <person name="Nusbaum C."/>
            <person name="Birren B."/>
        </authorList>
    </citation>
    <scope>NUCLEOTIDE SEQUENCE</scope>
    <source>
        <strain evidence="2">9D6_DIV0238</strain>
    </source>
</reference>
<dbReference type="Proteomes" id="UP000196151">
    <property type="component" value="Chromosome"/>
</dbReference>
<evidence type="ECO:0000313" key="3">
    <source>
        <dbReference type="Proteomes" id="UP000196151"/>
    </source>
</evidence>
<dbReference type="OrthoDB" id="2224332at2"/>
<keyword evidence="3" id="KW-1185">Reference proteome</keyword>
<name>A0A200J0Y6_9ENTE</name>
<evidence type="ECO:0008006" key="4">
    <source>
        <dbReference type="Google" id="ProtNLM"/>
    </source>
</evidence>
<organism evidence="1">
    <name type="scientific">Candidatus Enterococcus dunnyi</name>
    <dbReference type="NCBI Taxonomy" id="1834192"/>
    <lineage>
        <taxon>Bacteria</taxon>
        <taxon>Bacillati</taxon>
        <taxon>Bacillota</taxon>
        <taxon>Bacilli</taxon>
        <taxon>Lactobacillales</taxon>
        <taxon>Enterococcaceae</taxon>
        <taxon>Enterococcus</taxon>
    </lineage>
</organism>
<accession>A0A200J0Y6</accession>
<gene>
    <name evidence="2" type="ORF">A5889_001818</name>
    <name evidence="1" type="ORF">A5889_002503</name>
</gene>
<evidence type="ECO:0000313" key="2">
    <source>
        <dbReference type="EMBL" id="WYJ94305.1"/>
    </source>
</evidence>
<proteinExistence type="predicted"/>
<dbReference type="RefSeq" id="WP_087641607.1">
    <property type="nucleotide sequence ID" value="NZ_CP147246.1"/>
</dbReference>
<reference evidence="1" key="1">
    <citation type="submission" date="2017-05" db="EMBL/GenBank/DDBJ databases">
        <title>The Genome Sequence of Enterococcus sp. 9D6_DIV0238.</title>
        <authorList>
            <consortium name="The Broad Institute Genomics Platform"/>
            <consortium name="The Broad Institute Genomic Center for Infectious Diseases"/>
            <person name="Earl A."/>
            <person name="Manson A."/>
            <person name="Schwartman J."/>
            <person name="Gilmore M."/>
            <person name="Abouelleil A."/>
            <person name="Cao P."/>
            <person name="Chapman S."/>
            <person name="Cusick C."/>
            <person name="Shea T."/>
            <person name="Young S."/>
            <person name="Neafsey D."/>
            <person name="Nusbaum C."/>
            <person name="Birren B."/>
        </authorList>
    </citation>
    <scope>NUCLEOTIDE SEQUENCE [LARGE SCALE GENOMIC DNA]</scope>
    <source>
        <strain evidence="1">9D6_DIV0238</strain>
    </source>
</reference>